<reference evidence="2" key="1">
    <citation type="submission" date="2018-11" db="EMBL/GenBank/DDBJ databases">
        <authorList>
            <person name="Alioto T."/>
            <person name="Alioto T."/>
        </authorList>
    </citation>
    <scope>NUCLEOTIDE SEQUENCE</scope>
</reference>
<proteinExistence type="predicted"/>
<dbReference type="Proteomes" id="UP000596742">
    <property type="component" value="Unassembled WGS sequence"/>
</dbReference>
<organism evidence="2 3">
    <name type="scientific">Mytilus galloprovincialis</name>
    <name type="common">Mediterranean mussel</name>
    <dbReference type="NCBI Taxonomy" id="29158"/>
    <lineage>
        <taxon>Eukaryota</taxon>
        <taxon>Metazoa</taxon>
        <taxon>Spiralia</taxon>
        <taxon>Lophotrochozoa</taxon>
        <taxon>Mollusca</taxon>
        <taxon>Bivalvia</taxon>
        <taxon>Autobranchia</taxon>
        <taxon>Pteriomorphia</taxon>
        <taxon>Mytilida</taxon>
        <taxon>Mytiloidea</taxon>
        <taxon>Mytilidae</taxon>
        <taxon>Mytilinae</taxon>
        <taxon>Mytilus</taxon>
    </lineage>
</organism>
<protein>
    <submittedName>
        <fullName evidence="2">Uncharacterized protein</fullName>
    </submittedName>
</protein>
<accession>A0A8B6G7L0</accession>
<dbReference type="EMBL" id="UYJE01007982">
    <property type="protein sequence ID" value="VDI59868.1"/>
    <property type="molecule type" value="Genomic_DNA"/>
</dbReference>
<keyword evidence="3" id="KW-1185">Reference proteome</keyword>
<feature type="region of interest" description="Disordered" evidence="1">
    <location>
        <begin position="16"/>
        <end position="110"/>
    </location>
</feature>
<feature type="compositionally biased region" description="Basic and acidic residues" evidence="1">
    <location>
        <begin position="84"/>
        <end position="110"/>
    </location>
</feature>
<gene>
    <name evidence="2" type="ORF">MGAL_10B031768</name>
</gene>
<name>A0A8B6G7L0_MYTGA</name>
<comment type="caution">
    <text evidence="2">The sequence shown here is derived from an EMBL/GenBank/DDBJ whole genome shotgun (WGS) entry which is preliminary data.</text>
</comment>
<evidence type="ECO:0000313" key="3">
    <source>
        <dbReference type="Proteomes" id="UP000596742"/>
    </source>
</evidence>
<sequence length="110" mass="12729">MLTERLYWVGVFKVGRRRRKKERRGEIGRKNARPRKQSGYKGPLEMPKRGGHTSPEQGVEQGCPHRTHSREEEGGTGVSWQRTSQRDYTSKGTDDTPEQLHTKRDWDVGP</sequence>
<evidence type="ECO:0000256" key="1">
    <source>
        <dbReference type="SAM" id="MobiDB-lite"/>
    </source>
</evidence>
<evidence type="ECO:0000313" key="2">
    <source>
        <dbReference type="EMBL" id="VDI59868.1"/>
    </source>
</evidence>
<dbReference type="AlphaFoldDB" id="A0A8B6G7L0"/>